<comment type="cofactor">
    <cofactor evidence="1 7">
        <name>heme</name>
        <dbReference type="ChEBI" id="CHEBI:30413"/>
    </cofactor>
</comment>
<name>A0A0G2F7A2_9PEZI</name>
<feature type="transmembrane region" description="Helical" evidence="8">
    <location>
        <begin position="12"/>
        <end position="35"/>
    </location>
</feature>
<evidence type="ECO:0000256" key="4">
    <source>
        <dbReference type="ARBA" id="ARBA00022723"/>
    </source>
</evidence>
<dbReference type="PANTHER" id="PTHR24305">
    <property type="entry name" value="CYTOCHROME P450"/>
    <property type="match status" value="1"/>
</dbReference>
<evidence type="ECO:0000256" key="6">
    <source>
        <dbReference type="ARBA" id="ARBA00023033"/>
    </source>
</evidence>
<keyword evidence="4 7" id="KW-0479">Metal-binding</keyword>
<dbReference type="AlphaFoldDB" id="A0A0G2F7A2"/>
<evidence type="ECO:0000256" key="2">
    <source>
        <dbReference type="ARBA" id="ARBA00010617"/>
    </source>
</evidence>
<dbReference type="PRINTS" id="PR00385">
    <property type="entry name" value="P450"/>
</dbReference>
<protein>
    <submittedName>
        <fullName evidence="9">Putative cytochrome p450</fullName>
    </submittedName>
</protein>
<keyword evidence="3 7" id="KW-0349">Heme</keyword>
<dbReference type="Proteomes" id="UP000034680">
    <property type="component" value="Unassembled WGS sequence"/>
</dbReference>
<keyword evidence="8" id="KW-0472">Membrane</keyword>
<evidence type="ECO:0000256" key="1">
    <source>
        <dbReference type="ARBA" id="ARBA00001971"/>
    </source>
</evidence>
<evidence type="ECO:0000313" key="9">
    <source>
        <dbReference type="EMBL" id="KKY30091.1"/>
    </source>
</evidence>
<dbReference type="OrthoDB" id="1470350at2759"/>
<dbReference type="PRINTS" id="PR00465">
    <property type="entry name" value="EP450IV"/>
</dbReference>
<dbReference type="GO" id="GO:0016705">
    <property type="term" value="F:oxidoreductase activity, acting on paired donors, with incorporation or reduction of molecular oxygen"/>
    <property type="evidence" value="ECO:0007669"/>
    <property type="project" value="InterPro"/>
</dbReference>
<organism evidence="9 10">
    <name type="scientific">Diaporthe ampelina</name>
    <dbReference type="NCBI Taxonomy" id="1214573"/>
    <lineage>
        <taxon>Eukaryota</taxon>
        <taxon>Fungi</taxon>
        <taxon>Dikarya</taxon>
        <taxon>Ascomycota</taxon>
        <taxon>Pezizomycotina</taxon>
        <taxon>Sordariomycetes</taxon>
        <taxon>Sordariomycetidae</taxon>
        <taxon>Diaporthales</taxon>
        <taxon>Diaporthaceae</taxon>
        <taxon>Diaporthe</taxon>
    </lineage>
</organism>
<evidence type="ECO:0000256" key="7">
    <source>
        <dbReference type="PIRSR" id="PIRSR602403-1"/>
    </source>
</evidence>
<keyword evidence="10" id="KW-1185">Reference proteome</keyword>
<feature type="binding site" description="axial binding residue" evidence="7">
    <location>
        <position position="521"/>
    </location>
    <ligand>
        <name>heme</name>
        <dbReference type="ChEBI" id="CHEBI:30413"/>
    </ligand>
    <ligandPart>
        <name>Fe</name>
        <dbReference type="ChEBI" id="CHEBI:18248"/>
    </ligandPart>
</feature>
<sequence>MSSLGLYDHISSRLGTVGIAAVFLAAVLYLLYSWLLPKPLPGIAYNPEATKSLWGDVPALNRYLAANGEFSTWLGDQCAKLNSPVVQVFIHPFRLPWILVADFDEAQDILMRREEFEKPQFLIDGLAALDDFHARYKTADERFRSRRQLRQDLMGPKFLNSYIGPFAHHKGLELVRLFESKAALADGRPFRMREDYARAVLDLMLYHAFGPENYDESAMTPQLELMGKTTPSSIPEGAPDEPVPFVEAPRSFFLELLHETAEIMERTTISPTPQLSFWWWSKQSWFKKIVSERHRVMSGILKKAAARVEAGKIESALEHMMMREKMAAEKAGRPARMVSQNMSDELFADPMTGHHTTSAAMTWITKYLTGYPEPQEKLRKELYTAIPRALEEGRPPTFEELRRARLPYLEAVIEEARRLTPFVIVREAAQDLDILGRKVPKGAQCLMVSAGPSITLPCVPVEEATRSPSSRAAKRWGKWDESRDLKLFEPERWLVTRDGGAVDFDATAGPQLGFGMGTRQCWGRRLAQLAIRTMIALVIWEFELLEIPEHLGGYAGLDGISREPVQSFVRMRKITDHKV</sequence>
<gene>
    <name evidence="9" type="ORF">UCDDA912_g09979</name>
</gene>
<accession>A0A0G2F7A2</accession>
<dbReference type="InterPro" id="IPR002403">
    <property type="entry name" value="Cyt_P450_E_grp-IV"/>
</dbReference>
<keyword evidence="6" id="KW-0503">Monooxygenase</keyword>
<evidence type="ECO:0000256" key="5">
    <source>
        <dbReference type="ARBA" id="ARBA00023004"/>
    </source>
</evidence>
<dbReference type="SUPFAM" id="SSF48264">
    <property type="entry name" value="Cytochrome P450"/>
    <property type="match status" value="1"/>
</dbReference>
<comment type="similarity">
    <text evidence="2">Belongs to the cytochrome P450 family.</text>
</comment>
<dbReference type="InterPro" id="IPR050121">
    <property type="entry name" value="Cytochrome_P450_monoxygenase"/>
</dbReference>
<dbReference type="InterPro" id="IPR001128">
    <property type="entry name" value="Cyt_P450"/>
</dbReference>
<dbReference type="InterPro" id="IPR036396">
    <property type="entry name" value="Cyt_P450_sf"/>
</dbReference>
<dbReference type="STRING" id="1214573.A0A0G2F7A2"/>
<keyword evidence="6" id="KW-0560">Oxidoreductase</keyword>
<evidence type="ECO:0000313" key="10">
    <source>
        <dbReference type="Proteomes" id="UP000034680"/>
    </source>
</evidence>
<dbReference type="GO" id="GO:0020037">
    <property type="term" value="F:heme binding"/>
    <property type="evidence" value="ECO:0007669"/>
    <property type="project" value="InterPro"/>
</dbReference>
<keyword evidence="8" id="KW-0812">Transmembrane</keyword>
<dbReference type="PANTHER" id="PTHR24305:SF232">
    <property type="entry name" value="P450, PUTATIVE (EUROFUNG)-RELATED"/>
    <property type="match status" value="1"/>
</dbReference>
<evidence type="ECO:0000256" key="3">
    <source>
        <dbReference type="ARBA" id="ARBA00022617"/>
    </source>
</evidence>
<keyword evidence="8" id="KW-1133">Transmembrane helix</keyword>
<reference evidence="9 10" key="2">
    <citation type="submission" date="2015-05" db="EMBL/GenBank/DDBJ databases">
        <authorList>
            <person name="Morales-Cruz A."/>
            <person name="Amrine K.C."/>
            <person name="Cantu D."/>
        </authorList>
    </citation>
    <scope>NUCLEOTIDE SEQUENCE [LARGE SCALE GENOMIC DNA]</scope>
    <source>
        <strain evidence="9">DA912</strain>
    </source>
</reference>
<dbReference type="GO" id="GO:0005506">
    <property type="term" value="F:iron ion binding"/>
    <property type="evidence" value="ECO:0007669"/>
    <property type="project" value="InterPro"/>
</dbReference>
<dbReference type="EMBL" id="LCUC01000535">
    <property type="protein sequence ID" value="KKY30091.1"/>
    <property type="molecule type" value="Genomic_DNA"/>
</dbReference>
<dbReference type="GO" id="GO:0004497">
    <property type="term" value="F:monooxygenase activity"/>
    <property type="evidence" value="ECO:0007669"/>
    <property type="project" value="UniProtKB-KW"/>
</dbReference>
<proteinExistence type="inferred from homology"/>
<evidence type="ECO:0000256" key="8">
    <source>
        <dbReference type="SAM" id="Phobius"/>
    </source>
</evidence>
<dbReference type="Gene3D" id="1.10.630.10">
    <property type="entry name" value="Cytochrome P450"/>
    <property type="match status" value="1"/>
</dbReference>
<comment type="caution">
    <text evidence="9">The sequence shown here is derived from an EMBL/GenBank/DDBJ whole genome shotgun (WGS) entry which is preliminary data.</text>
</comment>
<dbReference type="Pfam" id="PF00067">
    <property type="entry name" value="p450"/>
    <property type="match status" value="2"/>
</dbReference>
<reference evidence="9 10" key="1">
    <citation type="submission" date="2015-05" db="EMBL/GenBank/DDBJ databases">
        <title>Distinctive expansion of gene families associated with plant cell wall degradation and secondary metabolism in the genomes of grapevine trunk pathogens.</title>
        <authorList>
            <person name="Lawrence D.P."/>
            <person name="Travadon R."/>
            <person name="Rolshausen P.E."/>
            <person name="Baumgartner K."/>
        </authorList>
    </citation>
    <scope>NUCLEOTIDE SEQUENCE [LARGE SCALE GENOMIC DNA]</scope>
    <source>
        <strain evidence="9">DA912</strain>
    </source>
</reference>
<keyword evidence="5 7" id="KW-0408">Iron</keyword>